<accession>A0AAE9P792</accession>
<feature type="compositionally biased region" description="Low complexity" evidence="4">
    <location>
        <begin position="53"/>
        <end position="65"/>
    </location>
</feature>
<dbReference type="GO" id="GO:0019028">
    <property type="term" value="C:viral capsid"/>
    <property type="evidence" value="ECO:0007669"/>
    <property type="project" value="UniProtKB-KW"/>
</dbReference>
<evidence type="ECO:0000256" key="3">
    <source>
        <dbReference type="ARBA" id="ARBA00022844"/>
    </source>
</evidence>
<evidence type="ECO:0000256" key="2">
    <source>
        <dbReference type="ARBA" id="ARBA00022561"/>
    </source>
</evidence>
<evidence type="ECO:0000256" key="1">
    <source>
        <dbReference type="ARBA" id="ARBA00004328"/>
    </source>
</evidence>
<dbReference type="InterPro" id="IPR001517">
    <property type="entry name" value="Luteo_coat"/>
</dbReference>
<dbReference type="GO" id="GO:0005198">
    <property type="term" value="F:structural molecule activity"/>
    <property type="evidence" value="ECO:0007669"/>
    <property type="project" value="InterPro"/>
</dbReference>
<proteinExistence type="predicted"/>
<organism evidence="5 6">
    <name type="scientific">Chickpea leafroll virus</name>
    <dbReference type="NCBI Taxonomy" id="2989852"/>
    <lineage>
        <taxon>Viruses</taxon>
        <taxon>Riboviria</taxon>
        <taxon>Orthornavirae</taxon>
        <taxon>Pisuviricota</taxon>
        <taxon>Pisoniviricetes</taxon>
        <taxon>Sobelivirales</taxon>
        <taxon>Solemoviridae</taxon>
        <taxon>Polerovirus</taxon>
        <taxon>Polerovirus CPLRV</taxon>
    </lineage>
</organism>
<dbReference type="InterPro" id="IPR029053">
    <property type="entry name" value="Viral_coat"/>
</dbReference>
<feature type="region of interest" description="Disordered" evidence="4">
    <location>
        <begin position="1"/>
        <end position="66"/>
    </location>
</feature>
<dbReference type="EMBL" id="ON555767">
    <property type="protein sequence ID" value="UYP38764.1"/>
    <property type="molecule type" value="Genomic_RNA"/>
</dbReference>
<comment type="subcellular location">
    <subcellularLocation>
        <location evidence="1">Virion</location>
    </subcellularLocation>
</comment>
<sequence length="203" mass="22290">MNTVVVRNQPNGRKRRNRQPRRVASRRNAMVVVQAPRPASSRGRRRRRGRGANRGTRGSRTGKSGETFVFSKDNLAGSSSGTITFGPSLADCPAFSSGILKAYHEYKITNVLIQFISEAASTSSGSISYELDPHCKNTSLQSTINKFGITKNGQRSFAARLINGLEWHDASEDQFRILYKGNGSSSIAGSFRITIKVLVQNPK</sequence>
<dbReference type="Pfam" id="PF00894">
    <property type="entry name" value="Luteo_coat"/>
    <property type="match status" value="1"/>
</dbReference>
<dbReference type="PRINTS" id="PR00915">
    <property type="entry name" value="LUTEOGP1COAT"/>
</dbReference>
<dbReference type="Proteomes" id="UP001251544">
    <property type="component" value="Segment"/>
</dbReference>
<keyword evidence="6" id="KW-1185">Reference proteome</keyword>
<evidence type="ECO:0000256" key="4">
    <source>
        <dbReference type="SAM" id="MobiDB-lite"/>
    </source>
</evidence>
<evidence type="ECO:0000313" key="6">
    <source>
        <dbReference type="Proteomes" id="UP001251544"/>
    </source>
</evidence>
<name>A0AAE9P792_9VIRU</name>
<gene>
    <name evidence="5" type="primary">CP</name>
</gene>
<keyword evidence="3" id="KW-0946">Virion</keyword>
<feature type="compositionally biased region" description="Basic residues" evidence="4">
    <location>
        <begin position="42"/>
        <end position="51"/>
    </location>
</feature>
<feature type="compositionally biased region" description="Basic residues" evidence="4">
    <location>
        <begin position="12"/>
        <end position="25"/>
    </location>
</feature>
<dbReference type="Gene3D" id="2.60.120.20">
    <property type="match status" value="1"/>
</dbReference>
<keyword evidence="2 5" id="KW-0167">Capsid protein</keyword>
<protein>
    <submittedName>
        <fullName evidence="5">Coat protein</fullName>
    </submittedName>
</protein>
<evidence type="ECO:0000313" key="5">
    <source>
        <dbReference type="EMBL" id="UYP38764.1"/>
    </source>
</evidence>
<reference evidence="5" key="1">
    <citation type="journal article" date="2022" name="Arch. Virol.">
        <title>Complete genome sequence of a novel polerovirus infecting chickpea (Cicer arietinum L.).</title>
        <authorList>
            <person name="Chiquito-Almanza E."/>
            <person name="Acosta-Gallegos J.A."/>
            <person name="Anaya-Lopez J.L."/>
        </authorList>
    </citation>
    <scope>NUCLEOTIDE SEQUENCE</scope>
    <source>
        <strain evidence="5">GIRD</strain>
    </source>
</reference>